<dbReference type="AlphaFoldDB" id="A0AAV4RQ97"/>
<evidence type="ECO:0000313" key="2">
    <source>
        <dbReference type="Proteomes" id="UP001054945"/>
    </source>
</evidence>
<keyword evidence="2" id="KW-1185">Reference proteome</keyword>
<evidence type="ECO:0000313" key="1">
    <source>
        <dbReference type="EMBL" id="GIY22490.1"/>
    </source>
</evidence>
<reference evidence="1 2" key="1">
    <citation type="submission" date="2021-06" db="EMBL/GenBank/DDBJ databases">
        <title>Caerostris extrusa draft genome.</title>
        <authorList>
            <person name="Kono N."/>
            <person name="Arakawa K."/>
        </authorList>
    </citation>
    <scope>NUCLEOTIDE SEQUENCE [LARGE SCALE GENOMIC DNA]</scope>
</reference>
<organism evidence="1 2">
    <name type="scientific">Caerostris extrusa</name>
    <name type="common">Bark spider</name>
    <name type="synonym">Caerostris bankana</name>
    <dbReference type="NCBI Taxonomy" id="172846"/>
    <lineage>
        <taxon>Eukaryota</taxon>
        <taxon>Metazoa</taxon>
        <taxon>Ecdysozoa</taxon>
        <taxon>Arthropoda</taxon>
        <taxon>Chelicerata</taxon>
        <taxon>Arachnida</taxon>
        <taxon>Araneae</taxon>
        <taxon>Araneomorphae</taxon>
        <taxon>Entelegynae</taxon>
        <taxon>Araneoidea</taxon>
        <taxon>Araneidae</taxon>
        <taxon>Caerostris</taxon>
    </lineage>
</organism>
<sequence length="188" mass="21852">MLYSNANPTAETNARHLFTTVIRASVTTARPLEREVFWDRKRTRVKRSQCFYYFLQKQMGKTFFFPGVTSPFNTFNGKRKSTALNTYLIILPTELRVNHSSTLSFKQISTISSKVPSHCEPSERQLSGKNYVRGLFMRRNWTLPGKKIKFHFNTCAAVWLNVRCGVTQASFFLSLVEQMPLHQDMSYF</sequence>
<accession>A0AAV4RQ97</accession>
<dbReference type="EMBL" id="BPLR01008157">
    <property type="protein sequence ID" value="GIY22490.1"/>
    <property type="molecule type" value="Genomic_DNA"/>
</dbReference>
<gene>
    <name evidence="1" type="ORF">CEXT_530991</name>
</gene>
<protein>
    <submittedName>
        <fullName evidence="1">Uncharacterized protein</fullName>
    </submittedName>
</protein>
<comment type="caution">
    <text evidence="1">The sequence shown here is derived from an EMBL/GenBank/DDBJ whole genome shotgun (WGS) entry which is preliminary data.</text>
</comment>
<dbReference type="Proteomes" id="UP001054945">
    <property type="component" value="Unassembled WGS sequence"/>
</dbReference>
<name>A0AAV4RQ97_CAEEX</name>
<proteinExistence type="predicted"/>